<comment type="similarity">
    <text evidence="8 9">Belongs to the MurJ/MviN family.</text>
</comment>
<dbReference type="GO" id="GO:0071555">
    <property type="term" value="P:cell wall organization"/>
    <property type="evidence" value="ECO:0007669"/>
    <property type="project" value="UniProtKB-UniRule"/>
</dbReference>
<dbReference type="EMBL" id="MGAF01000029">
    <property type="protein sequence ID" value="OGK40648.1"/>
    <property type="molecule type" value="Genomic_DNA"/>
</dbReference>
<evidence type="ECO:0000256" key="8">
    <source>
        <dbReference type="HAMAP-Rule" id="MF_02078"/>
    </source>
</evidence>
<dbReference type="GO" id="GO:0005886">
    <property type="term" value="C:plasma membrane"/>
    <property type="evidence" value="ECO:0007669"/>
    <property type="project" value="UniProtKB-SubCell"/>
</dbReference>
<evidence type="ECO:0000256" key="5">
    <source>
        <dbReference type="ARBA" id="ARBA00022984"/>
    </source>
</evidence>
<dbReference type="GO" id="GO:0034204">
    <property type="term" value="P:lipid translocation"/>
    <property type="evidence" value="ECO:0007669"/>
    <property type="project" value="TreeGrafter"/>
</dbReference>
<protein>
    <recommendedName>
        <fullName evidence="8">Probable lipid II flippase MurJ</fullName>
    </recommendedName>
</protein>
<feature type="transmembrane region" description="Helical" evidence="8">
    <location>
        <begin position="326"/>
        <end position="344"/>
    </location>
</feature>
<feature type="transmembrane region" description="Helical" evidence="8">
    <location>
        <begin position="20"/>
        <end position="37"/>
    </location>
</feature>
<sequence length="550" mass="60838">MVASLVKRGINAFVSKQTNIFTAATFIILTTIFSQILGILKYRLLVSLFGASQELGVFFAAFRIPDFIFQVVIAGALSSSFIPIFADFISKNKKEEGFKFSSALITIGLLFYIFISAIIIVFSYQLASIVAPGFSENELRLMANLMIIIQLSQVFFILGTIFTAMLQSFQHFVIPGLATAFYNFGIILGLIIFSHFLGFGIYGATIGVLIGSILFFLIQIPLLFVTGFRFSPFLVFVPEIGKLFRLMVPRSLTLVVSQVAATANVFFASFISARSLVIFDLAQTLAMAPVLLLGQSIAQASFPALSLKSSDRREFLSILTSSFNQILYLTLPMSALLIVLRIPLVRLFYGASRFDWEATVDTGLTLAYFSISITANALIALLSRAFYAMKDSKTPMIVTLLSVAANILMSYYLILINSLPIYFLAFSFSASSILGVILMSFFLNRKISLPKIEIVFTATKIFISTIVMGVAIYIPIKLLDQLVIDTTRTIGLLILTGISAVLGLMSYVFFTWLFDIKEAYYVIAVIRKFGNKDKILKQIDELIAGTKLNT</sequence>
<evidence type="ECO:0000256" key="7">
    <source>
        <dbReference type="ARBA" id="ARBA00023136"/>
    </source>
</evidence>
<feature type="transmembrane region" description="Helical" evidence="8">
    <location>
        <begin position="199"/>
        <end position="224"/>
    </location>
</feature>
<keyword evidence="8 9" id="KW-0813">Transport</keyword>
<feature type="transmembrane region" description="Helical" evidence="8">
    <location>
        <begin position="68"/>
        <end position="88"/>
    </location>
</feature>
<evidence type="ECO:0000313" key="11">
    <source>
        <dbReference type="Proteomes" id="UP000179270"/>
    </source>
</evidence>
<comment type="caution">
    <text evidence="10">The sequence shown here is derived from an EMBL/GenBank/DDBJ whole genome shotgun (WGS) entry which is preliminary data.</text>
</comment>
<evidence type="ECO:0000256" key="4">
    <source>
        <dbReference type="ARBA" id="ARBA00022960"/>
    </source>
</evidence>
<dbReference type="HAMAP" id="MF_02078">
    <property type="entry name" value="MurJ_MviN"/>
    <property type="match status" value="1"/>
</dbReference>
<feature type="transmembrane region" description="Helical" evidence="8">
    <location>
        <begin position="364"/>
        <end position="382"/>
    </location>
</feature>
<feature type="transmembrane region" description="Helical" evidence="8">
    <location>
        <begin position="142"/>
        <end position="165"/>
    </location>
</feature>
<dbReference type="InterPro" id="IPR051050">
    <property type="entry name" value="Lipid_II_flippase_MurJ/MviN"/>
</dbReference>
<keyword evidence="8 9" id="KW-0961">Cell wall biogenesis/degradation</keyword>
<evidence type="ECO:0000256" key="2">
    <source>
        <dbReference type="ARBA" id="ARBA00022475"/>
    </source>
</evidence>
<reference evidence="10 11" key="1">
    <citation type="journal article" date="2016" name="Nat. Commun.">
        <title>Thousands of microbial genomes shed light on interconnected biogeochemical processes in an aquifer system.</title>
        <authorList>
            <person name="Anantharaman K."/>
            <person name="Brown C.T."/>
            <person name="Hug L.A."/>
            <person name="Sharon I."/>
            <person name="Castelle C.J."/>
            <person name="Probst A.J."/>
            <person name="Thomas B.C."/>
            <person name="Singh A."/>
            <person name="Wilkins M.J."/>
            <person name="Karaoz U."/>
            <person name="Brodie E.L."/>
            <person name="Williams K.H."/>
            <person name="Hubbard S.S."/>
            <person name="Banfield J.F."/>
        </authorList>
    </citation>
    <scope>NUCLEOTIDE SEQUENCE [LARGE SCALE GENOMIC DNA]</scope>
</reference>
<dbReference type="PIRSF" id="PIRSF002869">
    <property type="entry name" value="MviN"/>
    <property type="match status" value="1"/>
</dbReference>
<feature type="transmembrane region" description="Helical" evidence="8">
    <location>
        <begin position="421"/>
        <end position="442"/>
    </location>
</feature>
<evidence type="ECO:0000256" key="1">
    <source>
        <dbReference type="ARBA" id="ARBA00004651"/>
    </source>
</evidence>
<dbReference type="CDD" id="cd13123">
    <property type="entry name" value="MATE_MurJ_like"/>
    <property type="match status" value="1"/>
</dbReference>
<dbReference type="PANTHER" id="PTHR47019">
    <property type="entry name" value="LIPID II FLIPPASE MURJ"/>
    <property type="match status" value="1"/>
</dbReference>
<dbReference type="PRINTS" id="PR01806">
    <property type="entry name" value="VIRFACTRMVIN"/>
</dbReference>
<feature type="transmembrane region" description="Helical" evidence="8">
    <location>
        <begin position="454"/>
        <end position="476"/>
    </location>
</feature>
<dbReference type="Pfam" id="PF03023">
    <property type="entry name" value="MurJ"/>
    <property type="match status" value="1"/>
</dbReference>
<feature type="transmembrane region" description="Helical" evidence="8">
    <location>
        <begin position="252"/>
        <end position="273"/>
    </location>
</feature>
<dbReference type="NCBIfam" id="TIGR01695">
    <property type="entry name" value="murJ_mviN"/>
    <property type="match status" value="1"/>
</dbReference>
<feature type="transmembrane region" description="Helical" evidence="8">
    <location>
        <begin position="488"/>
        <end position="510"/>
    </location>
</feature>
<comment type="subcellular location">
    <subcellularLocation>
        <location evidence="1 8">Cell membrane</location>
        <topology evidence="1 8">Multi-pass membrane protein</topology>
    </subcellularLocation>
</comment>
<evidence type="ECO:0000313" key="10">
    <source>
        <dbReference type="EMBL" id="OGK40648.1"/>
    </source>
</evidence>
<evidence type="ECO:0000256" key="6">
    <source>
        <dbReference type="ARBA" id="ARBA00022989"/>
    </source>
</evidence>
<comment type="function">
    <text evidence="8 9">Involved in peptidoglycan biosynthesis. Transports lipid-linked peptidoglycan precursors from the inner to the outer leaflet of the cytoplasmic membrane.</text>
</comment>
<feature type="transmembrane region" description="Helical" evidence="8">
    <location>
        <begin position="100"/>
        <end position="122"/>
    </location>
</feature>
<name>A0A1F7IBB7_9BACT</name>
<dbReference type="PANTHER" id="PTHR47019:SF1">
    <property type="entry name" value="LIPID II FLIPPASE MURJ"/>
    <property type="match status" value="1"/>
</dbReference>
<feature type="transmembrane region" description="Helical" evidence="8">
    <location>
        <begin position="172"/>
        <end position="193"/>
    </location>
</feature>
<proteinExistence type="inferred from homology"/>
<gene>
    <name evidence="8" type="primary">murJ</name>
    <name evidence="10" type="ORF">A3A74_00525</name>
</gene>
<dbReference type="GO" id="GO:0009252">
    <property type="term" value="P:peptidoglycan biosynthetic process"/>
    <property type="evidence" value="ECO:0007669"/>
    <property type="project" value="UniProtKB-UniRule"/>
</dbReference>
<keyword evidence="6 8" id="KW-1133">Transmembrane helix</keyword>
<feature type="transmembrane region" description="Helical" evidence="8">
    <location>
        <begin position="394"/>
        <end position="415"/>
    </location>
</feature>
<dbReference type="InterPro" id="IPR004268">
    <property type="entry name" value="MurJ"/>
</dbReference>
<evidence type="ECO:0000256" key="3">
    <source>
        <dbReference type="ARBA" id="ARBA00022692"/>
    </source>
</evidence>
<keyword evidence="7 8" id="KW-0472">Membrane</keyword>
<dbReference type="AlphaFoldDB" id="A0A1F7IBB7"/>
<keyword evidence="3 8" id="KW-0812">Transmembrane</keyword>
<keyword evidence="2 8" id="KW-1003">Cell membrane</keyword>
<accession>A0A1F7IBB7</accession>
<evidence type="ECO:0000256" key="9">
    <source>
        <dbReference type="PIRNR" id="PIRNR002869"/>
    </source>
</evidence>
<dbReference type="GO" id="GO:0015648">
    <property type="term" value="F:lipid-linked peptidoglycan transporter activity"/>
    <property type="evidence" value="ECO:0007669"/>
    <property type="project" value="UniProtKB-UniRule"/>
</dbReference>
<comment type="pathway">
    <text evidence="8">Cell wall biogenesis; peptidoglycan biosynthesis.</text>
</comment>
<dbReference type="STRING" id="1802055.A3A74_00525"/>
<dbReference type="UniPathway" id="UPA00219"/>
<keyword evidence="4 8" id="KW-0133">Cell shape</keyword>
<keyword evidence="5 8" id="KW-0573">Peptidoglycan synthesis</keyword>
<dbReference type="Proteomes" id="UP000179270">
    <property type="component" value="Unassembled WGS sequence"/>
</dbReference>
<organism evidence="10 11">
    <name type="scientific">Candidatus Roizmanbacteria bacterium RIFCSPLOWO2_01_FULL_35_13</name>
    <dbReference type="NCBI Taxonomy" id="1802055"/>
    <lineage>
        <taxon>Bacteria</taxon>
        <taxon>Candidatus Roizmaniibacteriota</taxon>
    </lineage>
</organism>
<feature type="transmembrane region" description="Helical" evidence="8">
    <location>
        <begin position="285"/>
        <end position="305"/>
    </location>
</feature>
<dbReference type="GO" id="GO:0008360">
    <property type="term" value="P:regulation of cell shape"/>
    <property type="evidence" value="ECO:0007669"/>
    <property type="project" value="UniProtKB-UniRule"/>
</dbReference>